<reference evidence="1 2" key="1">
    <citation type="submission" date="2019-02" db="EMBL/GenBank/DDBJ databases">
        <title>Deep-cultivation of Planctomycetes and their phenomic and genomic characterization uncovers novel biology.</title>
        <authorList>
            <person name="Wiegand S."/>
            <person name="Jogler M."/>
            <person name="Boedeker C."/>
            <person name="Pinto D."/>
            <person name="Vollmers J."/>
            <person name="Rivas-Marin E."/>
            <person name="Kohn T."/>
            <person name="Peeters S.H."/>
            <person name="Heuer A."/>
            <person name="Rast P."/>
            <person name="Oberbeckmann S."/>
            <person name="Bunk B."/>
            <person name="Jeske O."/>
            <person name="Meyerdierks A."/>
            <person name="Storesund J.E."/>
            <person name="Kallscheuer N."/>
            <person name="Luecker S."/>
            <person name="Lage O.M."/>
            <person name="Pohl T."/>
            <person name="Merkel B.J."/>
            <person name="Hornburger P."/>
            <person name="Mueller R.-W."/>
            <person name="Bruemmer F."/>
            <person name="Labrenz M."/>
            <person name="Spormann A.M."/>
            <person name="Op Den Camp H."/>
            <person name="Overmann J."/>
            <person name="Amann R."/>
            <person name="Jetten M.S.M."/>
            <person name="Mascher T."/>
            <person name="Medema M.H."/>
            <person name="Devos D.P."/>
            <person name="Kaster A.-K."/>
            <person name="Ovreas L."/>
            <person name="Rohde M."/>
            <person name="Galperin M.Y."/>
            <person name="Jogler C."/>
        </authorList>
    </citation>
    <scope>NUCLEOTIDE SEQUENCE [LARGE SCALE GENOMIC DNA]</scope>
    <source>
        <strain evidence="1 2">CA85</strain>
    </source>
</reference>
<protein>
    <recommendedName>
        <fullName evidence="3">Stf0 sulfotransferase</fullName>
    </recommendedName>
</protein>
<dbReference type="EMBL" id="SJPK01000015">
    <property type="protein sequence ID" value="TWT56277.1"/>
    <property type="molecule type" value="Genomic_DNA"/>
</dbReference>
<dbReference type="Gene3D" id="3.40.50.300">
    <property type="entry name" value="P-loop containing nucleotide triphosphate hydrolases"/>
    <property type="match status" value="1"/>
</dbReference>
<name>A0A5C5WZT9_9BACT</name>
<dbReference type="InterPro" id="IPR027417">
    <property type="entry name" value="P-loop_NTPase"/>
</dbReference>
<sequence length="217" mass="24565">MNIFILSTGRCGSTTFERACSHISNYTASHESRVSKLGEERLNYKDNHIESDNRLAWFLGRLDKTYGDDAFYVHLKRDAEATASSYAKRLGSENIIPAYARGIYMSLPADIEAWSLEISRDYVNTVTENIEFFLRNKHSAMTIDLDEVRSGFAVFWERIDAEGDRDLALAEFDELYNANDCSSRPSERPDSIFTLSRKAVSKLGRAARKIPGVIKTA</sequence>
<proteinExistence type="predicted"/>
<organism evidence="1 2">
    <name type="scientific">Allorhodopirellula solitaria</name>
    <dbReference type="NCBI Taxonomy" id="2527987"/>
    <lineage>
        <taxon>Bacteria</taxon>
        <taxon>Pseudomonadati</taxon>
        <taxon>Planctomycetota</taxon>
        <taxon>Planctomycetia</taxon>
        <taxon>Pirellulales</taxon>
        <taxon>Pirellulaceae</taxon>
        <taxon>Allorhodopirellula</taxon>
    </lineage>
</organism>
<evidence type="ECO:0000313" key="2">
    <source>
        <dbReference type="Proteomes" id="UP000318053"/>
    </source>
</evidence>
<dbReference type="RefSeq" id="WP_186775096.1">
    <property type="nucleotide sequence ID" value="NZ_SJPK01000015.1"/>
</dbReference>
<comment type="caution">
    <text evidence="1">The sequence shown here is derived from an EMBL/GenBank/DDBJ whole genome shotgun (WGS) entry which is preliminary data.</text>
</comment>
<accession>A0A5C5WZT9</accession>
<dbReference type="AlphaFoldDB" id="A0A5C5WZT9"/>
<dbReference type="SUPFAM" id="SSF52540">
    <property type="entry name" value="P-loop containing nucleoside triphosphate hydrolases"/>
    <property type="match status" value="1"/>
</dbReference>
<gene>
    <name evidence="1" type="ORF">CA85_44590</name>
</gene>
<evidence type="ECO:0008006" key="3">
    <source>
        <dbReference type="Google" id="ProtNLM"/>
    </source>
</evidence>
<evidence type="ECO:0000313" key="1">
    <source>
        <dbReference type="EMBL" id="TWT56277.1"/>
    </source>
</evidence>
<dbReference type="Proteomes" id="UP000318053">
    <property type="component" value="Unassembled WGS sequence"/>
</dbReference>
<keyword evidence="2" id="KW-1185">Reference proteome</keyword>